<dbReference type="AlphaFoldDB" id="A0A081G005"/>
<dbReference type="EMBL" id="JMQN01000021">
    <property type="protein sequence ID" value="KEA64110.1"/>
    <property type="molecule type" value="Genomic_DNA"/>
</dbReference>
<evidence type="ECO:0000313" key="1">
    <source>
        <dbReference type="EMBL" id="KEA64110.1"/>
    </source>
</evidence>
<accession>A0A081G005</accession>
<reference evidence="1 2" key="1">
    <citation type="submission" date="2014-04" db="EMBL/GenBank/DDBJ databases">
        <title>Marinobacterium kochiensis sp. nov., isolated from sediment sample collected from Kochi backwaters in Kerala, India.</title>
        <authorList>
            <person name="Singh A."/>
            <person name="Pinnaka A.K."/>
        </authorList>
    </citation>
    <scope>NUCLEOTIDE SEQUENCE [LARGE SCALE GENOMIC DNA]</scope>
    <source>
        <strain evidence="1 2">AK27</strain>
    </source>
</reference>
<sequence length="65" mass="7711">MFSRYQGEERRQSVLDRRTNFEKRRRIAQSNELIPMSPYGRRSTDIPVKVDVDRVSEKLNALTGR</sequence>
<name>A0A081G005_9GAMM</name>
<evidence type="ECO:0000313" key="2">
    <source>
        <dbReference type="Proteomes" id="UP000028252"/>
    </source>
</evidence>
<proteinExistence type="predicted"/>
<organism evidence="1 2">
    <name type="scientific">Marinobacterium lacunae</name>
    <dbReference type="NCBI Taxonomy" id="1232683"/>
    <lineage>
        <taxon>Bacteria</taxon>
        <taxon>Pseudomonadati</taxon>
        <taxon>Pseudomonadota</taxon>
        <taxon>Gammaproteobacteria</taxon>
        <taxon>Oceanospirillales</taxon>
        <taxon>Oceanospirillaceae</taxon>
        <taxon>Marinobacterium</taxon>
    </lineage>
</organism>
<comment type="caution">
    <text evidence="1">The sequence shown here is derived from an EMBL/GenBank/DDBJ whole genome shotgun (WGS) entry which is preliminary data.</text>
</comment>
<dbReference type="Proteomes" id="UP000028252">
    <property type="component" value="Unassembled WGS sequence"/>
</dbReference>
<protein>
    <submittedName>
        <fullName evidence="1">Uncharacterized protein</fullName>
    </submittedName>
</protein>
<keyword evidence="2" id="KW-1185">Reference proteome</keyword>
<dbReference type="eggNOG" id="ENOG5033P6A">
    <property type="taxonomic scope" value="Bacteria"/>
</dbReference>
<gene>
    <name evidence="1" type="ORF">ADIMK_1845</name>
</gene>
<dbReference type="PATRIC" id="fig|1232683.4.peg.1820"/>